<feature type="region of interest" description="Disordered" evidence="1">
    <location>
        <begin position="700"/>
        <end position="738"/>
    </location>
</feature>
<dbReference type="SUPFAM" id="SSF48371">
    <property type="entry name" value="ARM repeat"/>
    <property type="match status" value="1"/>
</dbReference>
<organism evidence="3 4">
    <name type="scientific">Tritrichomonas foetus</name>
    <dbReference type="NCBI Taxonomy" id="1144522"/>
    <lineage>
        <taxon>Eukaryota</taxon>
        <taxon>Metamonada</taxon>
        <taxon>Parabasalia</taxon>
        <taxon>Tritrichomonadida</taxon>
        <taxon>Tritrichomonadidae</taxon>
        <taxon>Tritrichomonas</taxon>
    </lineage>
</organism>
<dbReference type="OrthoDB" id="46159at2759"/>
<dbReference type="InterPro" id="IPR024395">
    <property type="entry name" value="CLASP_N_dom"/>
</dbReference>
<name>A0A1J4JY37_9EUKA</name>
<dbReference type="Proteomes" id="UP000179807">
    <property type="component" value="Unassembled WGS sequence"/>
</dbReference>
<sequence length="929" mass="103933">MTNSFSQNSRTNDISQLISSLFDSAGDNIEPVIIQNEILASKEVSNLIAGFQNSKDWDDQLAVIQKALSLVKGNACSFQNFVSQLPNLVPELGGCILNSRSTLVKYSCLLISQLAKNLRDRFENVADAVLPILFQPTSTGTQIIANSCRYAIFAIIQNCQSKKVLSSVIDHCSSQSHIQRNISVEGLKFILIEWSRNILLPYFKQLEKSIYELLSDSNFDVRNNARLASSQLMKLFPDRNSILYPTIANTSSNNSSNTGLNGLNNKSKNDFSFPSKSMNSYSKDFSNTISFSYDPPKQKKVNQSSTNKGELSQAEKNPQNNNSHNNYPTKPANNSFNNSLNSSLNNSFNNSLNNSAELKNGSKQYVSNIPVKKRSLSFQVDSEQHKNNKYNEDNESQTITFSFEPKTYASNQSISMISKPKDEAQTVSFIYDPSAKATTSSFSKDRPKSNNNNLSVHFASKENDQHNKKEKTIELSSSSYFTTSLGSFNIKNFECVEGNENEFLDTIRTTIATKQNVYIEDYAESITDGFLVCLQSPIEQIQVSTLNLFVDIIKIIPNAFESNLEMFVRSIIDKADKQKSKTSVNASTALRAISSNFPSDKLLEIAIKCPISDALLSFVANLVRIDESALYNDEIAASLLPICCKVYETTKEQRFSALSVGLLNKINEMNSKVFVAFANSVDDQWTQLLRSLYLEPNDSSAYQKSKNNDSSMTFNKSTESQSNNASHDLKEQTKLKQKPARVLTSVAQYKASNNPESKLEDLLRQLTVEKSKNIVFNQLISFFNDTNAEYIDSSIPKLVKFIHSGYSDQVVKCIDSIASIEKGSNSSNLLDAAIDFMKSDTSTKSIDFLTCVVQHYKSRDISPRLQELMSLIKPLLEDSHALMRKSTILLIVSLRKSIGKVFDGEINKLPNISKKMVHYYLLKNHDKSA</sequence>
<feature type="region of interest" description="Disordered" evidence="1">
    <location>
        <begin position="379"/>
        <end position="398"/>
    </location>
</feature>
<reference evidence="3" key="1">
    <citation type="submission" date="2016-10" db="EMBL/GenBank/DDBJ databases">
        <authorList>
            <person name="Benchimol M."/>
            <person name="Almeida L.G."/>
            <person name="Vasconcelos A.T."/>
            <person name="Perreira-Neves A."/>
            <person name="Rosa I.A."/>
            <person name="Tasca T."/>
            <person name="Bogo M.R."/>
            <person name="de Souza W."/>
        </authorList>
    </citation>
    <scope>NUCLEOTIDE SEQUENCE [LARGE SCALE GENOMIC DNA]</scope>
    <source>
        <strain evidence="3">K</strain>
    </source>
</reference>
<dbReference type="GO" id="GO:0000226">
    <property type="term" value="P:microtubule cytoskeleton organization"/>
    <property type="evidence" value="ECO:0007669"/>
    <property type="project" value="UniProtKB-ARBA"/>
</dbReference>
<gene>
    <name evidence="3" type="ORF">TRFO_28971</name>
</gene>
<dbReference type="GO" id="GO:0000278">
    <property type="term" value="P:mitotic cell cycle"/>
    <property type="evidence" value="ECO:0007669"/>
    <property type="project" value="UniProtKB-ARBA"/>
</dbReference>
<keyword evidence="4" id="KW-1185">Reference proteome</keyword>
<feature type="compositionally biased region" description="Basic and acidic residues" evidence="1">
    <location>
        <begin position="382"/>
        <end position="392"/>
    </location>
</feature>
<dbReference type="PANTHER" id="PTHR21567:SF9">
    <property type="entry name" value="CLIP-ASSOCIATING PROTEIN"/>
    <property type="match status" value="1"/>
</dbReference>
<dbReference type="Gene3D" id="1.25.10.10">
    <property type="entry name" value="Leucine-rich Repeat Variant"/>
    <property type="match status" value="3"/>
</dbReference>
<feature type="region of interest" description="Disordered" evidence="1">
    <location>
        <begin position="289"/>
        <end position="348"/>
    </location>
</feature>
<dbReference type="SMART" id="SM01349">
    <property type="entry name" value="TOG"/>
    <property type="match status" value="1"/>
</dbReference>
<evidence type="ECO:0000313" key="3">
    <source>
        <dbReference type="EMBL" id="OHT03602.1"/>
    </source>
</evidence>
<evidence type="ECO:0000256" key="1">
    <source>
        <dbReference type="SAM" id="MobiDB-lite"/>
    </source>
</evidence>
<feature type="compositionally biased region" description="Low complexity" evidence="1">
    <location>
        <begin position="317"/>
        <end position="326"/>
    </location>
</feature>
<proteinExistence type="predicted"/>
<comment type="caution">
    <text evidence="3">The sequence shown here is derived from an EMBL/GenBank/DDBJ whole genome shotgun (WGS) entry which is preliminary data.</text>
</comment>
<protein>
    <recommendedName>
        <fullName evidence="2">TOG domain-containing protein</fullName>
    </recommendedName>
</protein>
<feature type="compositionally biased region" description="Polar residues" evidence="1">
    <location>
        <begin position="700"/>
        <end position="726"/>
    </location>
</feature>
<dbReference type="GO" id="GO:0005819">
    <property type="term" value="C:spindle"/>
    <property type="evidence" value="ECO:0007669"/>
    <property type="project" value="UniProtKB-ARBA"/>
</dbReference>
<evidence type="ECO:0000259" key="2">
    <source>
        <dbReference type="SMART" id="SM01349"/>
    </source>
</evidence>
<dbReference type="AlphaFoldDB" id="A0A1J4JY37"/>
<evidence type="ECO:0000313" key="4">
    <source>
        <dbReference type="Proteomes" id="UP000179807"/>
    </source>
</evidence>
<dbReference type="GO" id="GO:0008017">
    <property type="term" value="F:microtubule binding"/>
    <property type="evidence" value="ECO:0007669"/>
    <property type="project" value="TreeGrafter"/>
</dbReference>
<dbReference type="InterPro" id="IPR034085">
    <property type="entry name" value="TOG"/>
</dbReference>
<feature type="domain" description="TOG" evidence="2">
    <location>
        <begin position="27"/>
        <end position="260"/>
    </location>
</feature>
<dbReference type="GO" id="GO:0005881">
    <property type="term" value="C:cytoplasmic microtubule"/>
    <property type="evidence" value="ECO:0007669"/>
    <property type="project" value="TreeGrafter"/>
</dbReference>
<accession>A0A1J4JY37</accession>
<dbReference type="InterPro" id="IPR011989">
    <property type="entry name" value="ARM-like"/>
</dbReference>
<dbReference type="RefSeq" id="XP_068356738.1">
    <property type="nucleotide sequence ID" value="XM_068506493.1"/>
</dbReference>
<dbReference type="EMBL" id="MLAK01000821">
    <property type="protein sequence ID" value="OHT03602.1"/>
    <property type="molecule type" value="Genomic_DNA"/>
</dbReference>
<feature type="compositionally biased region" description="Low complexity" evidence="1">
    <location>
        <begin position="333"/>
        <end position="348"/>
    </location>
</feature>
<dbReference type="PANTHER" id="PTHR21567">
    <property type="entry name" value="CLASP"/>
    <property type="match status" value="1"/>
</dbReference>
<dbReference type="GeneID" id="94841197"/>
<dbReference type="InterPro" id="IPR016024">
    <property type="entry name" value="ARM-type_fold"/>
</dbReference>
<dbReference type="VEuPathDB" id="TrichDB:TRFO_28971"/>
<feature type="compositionally biased region" description="Polar residues" evidence="1">
    <location>
        <begin position="301"/>
        <end position="316"/>
    </location>
</feature>
<dbReference type="Pfam" id="PF12348">
    <property type="entry name" value="CLASP_N"/>
    <property type="match status" value="1"/>
</dbReference>